<dbReference type="Proteomes" id="UP001151834">
    <property type="component" value="Unassembled WGS sequence"/>
</dbReference>
<comment type="similarity">
    <text evidence="1">Belongs to the short-chain fatty acyl-CoA assimilation regulator (ScfR) family.</text>
</comment>
<dbReference type="EMBL" id="JAPEQV010000017">
    <property type="protein sequence ID" value="MDF2313766.1"/>
    <property type="molecule type" value="Genomic_DNA"/>
</dbReference>
<gene>
    <name evidence="3" type="ORF">OOJ94_13135</name>
</gene>
<reference evidence="3" key="1">
    <citation type="submission" date="2022-11" db="EMBL/GenBank/DDBJ databases">
        <authorList>
            <person name="Wang Z."/>
        </authorList>
    </citation>
    <scope>NUCLEOTIDE SEQUENCE</scope>
    <source>
        <strain evidence="3">P2000</strain>
    </source>
</reference>
<dbReference type="Gene3D" id="1.10.260.40">
    <property type="entry name" value="lambda repressor-like DNA-binding domains"/>
    <property type="match status" value="1"/>
</dbReference>
<sequence length="384" mass="43970">MERLTQLVPANLKFARELNGMTITELSEKTSVSKQSISNWENGNRSPDFGTIKRLANILNVPYLLLVSAAREGASTENLALFRSRVAVPKRSKIAFEHVLEIYGDLVTRLSSIVNLPEFRLNKLLTDYKSFRVIENHEIEKKASEMRDFFNLSNGPILNMTTILERSGINVVFINRPGLGINALTKQYKGKFLILLNIADQSAVKIRFSLAHELGHILLHSEYDRKLYAKKEIGKRLEVEANMFASCFLMPASGFLLDVTRTTLGELVRLKKHWKVSVQSMAVRLTQLGIIDSGHEVQIFKEISRKYSRKDEPFDRGIGKIEIEYPSMLNAAIRFLNDEHRSNEVLFELRKDGLESKFLHGLFPYISFPEQNVEPYMPKLRLLK</sequence>
<evidence type="ECO:0000313" key="4">
    <source>
        <dbReference type="Proteomes" id="UP001151834"/>
    </source>
</evidence>
<dbReference type="PANTHER" id="PTHR43236">
    <property type="entry name" value="ANTITOXIN HIGA1"/>
    <property type="match status" value="1"/>
</dbReference>
<dbReference type="InterPro" id="IPR052345">
    <property type="entry name" value="Rad_response_metalloprotease"/>
</dbReference>
<reference evidence="3" key="2">
    <citation type="journal article" date="2023" name="Front Nutr">
        <title>Lactiplantibacillus pentosus P2020 protects the hyperuricemia and renal inflammation in mice.</title>
        <authorList>
            <person name="Wang Z."/>
            <person name="Song L."/>
            <person name="Li X."/>
            <person name="Xiao Y."/>
            <person name="Huang Y."/>
            <person name="Zhang Y."/>
            <person name="Li J."/>
            <person name="Li M."/>
            <person name="Ren Z."/>
        </authorList>
    </citation>
    <scope>NUCLEOTIDE SEQUENCE</scope>
    <source>
        <strain evidence="3">P2000</strain>
    </source>
</reference>
<dbReference type="Gene3D" id="1.10.10.2910">
    <property type="match status" value="1"/>
</dbReference>
<accession>A0AAX6LGU8</accession>
<comment type="caution">
    <text evidence="3">The sequence shown here is derived from an EMBL/GenBank/DDBJ whole genome shotgun (WGS) entry which is preliminary data.</text>
</comment>
<dbReference type="Pfam" id="PF01381">
    <property type="entry name" value="HTH_3"/>
    <property type="match status" value="1"/>
</dbReference>
<evidence type="ECO:0000256" key="1">
    <source>
        <dbReference type="ARBA" id="ARBA00007227"/>
    </source>
</evidence>
<dbReference type="PANTHER" id="PTHR43236:SF1">
    <property type="entry name" value="BLL7220 PROTEIN"/>
    <property type="match status" value="1"/>
</dbReference>
<proteinExistence type="inferred from homology"/>
<feature type="domain" description="HTH cro/C1-type" evidence="2">
    <location>
        <begin position="12"/>
        <end position="66"/>
    </location>
</feature>
<evidence type="ECO:0000313" key="3">
    <source>
        <dbReference type="EMBL" id="MDF2313766.1"/>
    </source>
</evidence>
<dbReference type="CDD" id="cd00093">
    <property type="entry name" value="HTH_XRE"/>
    <property type="match status" value="1"/>
</dbReference>
<evidence type="ECO:0000259" key="2">
    <source>
        <dbReference type="PROSITE" id="PS50943"/>
    </source>
</evidence>
<dbReference type="SUPFAM" id="SSF47413">
    <property type="entry name" value="lambda repressor-like DNA-binding domains"/>
    <property type="match status" value="1"/>
</dbReference>
<dbReference type="InterPro" id="IPR010359">
    <property type="entry name" value="IrrE_HExxH"/>
</dbReference>
<dbReference type="InterPro" id="IPR010982">
    <property type="entry name" value="Lambda_DNA-bd_dom_sf"/>
</dbReference>
<dbReference type="SMART" id="SM00530">
    <property type="entry name" value="HTH_XRE"/>
    <property type="match status" value="1"/>
</dbReference>
<dbReference type="RefSeq" id="WP_275875259.1">
    <property type="nucleotide sequence ID" value="NZ_JAPEQV010000017.1"/>
</dbReference>
<dbReference type="InterPro" id="IPR001387">
    <property type="entry name" value="Cro/C1-type_HTH"/>
</dbReference>
<protein>
    <submittedName>
        <fullName evidence="3">XRE family transcriptional regulator</fullName>
    </submittedName>
</protein>
<dbReference type="PROSITE" id="PS50943">
    <property type="entry name" value="HTH_CROC1"/>
    <property type="match status" value="1"/>
</dbReference>
<dbReference type="Pfam" id="PF06114">
    <property type="entry name" value="Peptidase_M78"/>
    <property type="match status" value="1"/>
</dbReference>
<dbReference type="AlphaFoldDB" id="A0AAX6LGU8"/>
<name>A0AAX6LGU8_LACPE</name>
<dbReference type="GO" id="GO:0003677">
    <property type="term" value="F:DNA binding"/>
    <property type="evidence" value="ECO:0007669"/>
    <property type="project" value="InterPro"/>
</dbReference>
<organism evidence="3 4">
    <name type="scientific">Lactiplantibacillus pentosus</name>
    <name type="common">Lactobacillus pentosus</name>
    <dbReference type="NCBI Taxonomy" id="1589"/>
    <lineage>
        <taxon>Bacteria</taxon>
        <taxon>Bacillati</taxon>
        <taxon>Bacillota</taxon>
        <taxon>Bacilli</taxon>
        <taxon>Lactobacillales</taxon>
        <taxon>Lactobacillaceae</taxon>
        <taxon>Lactiplantibacillus</taxon>
    </lineage>
</organism>